<dbReference type="Gene3D" id="3.40.50.1580">
    <property type="entry name" value="Nucleoside phosphorylase domain"/>
    <property type="match status" value="1"/>
</dbReference>
<dbReference type="GO" id="GO:0009116">
    <property type="term" value="P:nucleoside metabolic process"/>
    <property type="evidence" value="ECO:0007669"/>
    <property type="project" value="InterPro"/>
</dbReference>
<comment type="caution">
    <text evidence="1">The sequence shown here is derived from an EMBL/GenBank/DDBJ whole genome shotgun (WGS) entry which is preliminary data.</text>
</comment>
<dbReference type="GO" id="GO:0003824">
    <property type="term" value="F:catalytic activity"/>
    <property type="evidence" value="ECO:0007669"/>
    <property type="project" value="InterPro"/>
</dbReference>
<evidence type="ECO:0000313" key="1">
    <source>
        <dbReference type="EMBL" id="PSK46272.1"/>
    </source>
</evidence>
<protein>
    <submittedName>
        <fullName evidence="1">Uncharacterized protein</fullName>
    </submittedName>
</protein>
<sequence>MQRSFSSLRFRLMVGIGGGAPSSKHDIRLGDVVVSSPANGGPAVIHYEFGKTVQDREFKPTGILASPPTALLTVLSTVEARHRLRGHRIQHTISKIGRAYPLLKATIARPDEFTDILIKSRFMHQDPRQSCQDLGCITEDNTISRLPRHGDANDPQIHYGLIASADRVMKMLALAID</sequence>
<evidence type="ECO:0000313" key="2">
    <source>
        <dbReference type="Proteomes" id="UP000243723"/>
    </source>
</evidence>
<dbReference type="PANTHER" id="PTHR46082">
    <property type="entry name" value="ATP/GTP-BINDING PROTEIN-RELATED"/>
    <property type="match status" value="1"/>
</dbReference>
<gene>
    <name evidence="1" type="ORF">B9Z65_5240</name>
</gene>
<dbReference type="EMBL" id="NHZQ01000236">
    <property type="protein sequence ID" value="PSK46272.1"/>
    <property type="molecule type" value="Genomic_DNA"/>
</dbReference>
<organism evidence="1 2">
    <name type="scientific">Elsinoe australis</name>
    <dbReference type="NCBI Taxonomy" id="40998"/>
    <lineage>
        <taxon>Eukaryota</taxon>
        <taxon>Fungi</taxon>
        <taxon>Dikarya</taxon>
        <taxon>Ascomycota</taxon>
        <taxon>Pezizomycotina</taxon>
        <taxon>Dothideomycetes</taxon>
        <taxon>Dothideomycetidae</taxon>
        <taxon>Myriangiales</taxon>
        <taxon>Elsinoaceae</taxon>
        <taxon>Elsinoe</taxon>
    </lineage>
</organism>
<reference evidence="1 2" key="1">
    <citation type="submission" date="2017-05" db="EMBL/GenBank/DDBJ databases">
        <title>Draft genome sequence of Elsinoe australis.</title>
        <authorList>
            <person name="Cheng Q."/>
        </authorList>
    </citation>
    <scope>NUCLEOTIDE SEQUENCE [LARGE SCALE GENOMIC DNA]</scope>
    <source>
        <strain evidence="1 2">NL1</strain>
    </source>
</reference>
<accession>A0A2P7ZDI2</accession>
<dbReference type="PANTHER" id="PTHR46082:SF11">
    <property type="entry name" value="AAA+ ATPASE DOMAIN-CONTAINING PROTEIN-RELATED"/>
    <property type="match status" value="1"/>
</dbReference>
<dbReference type="SUPFAM" id="SSF53167">
    <property type="entry name" value="Purine and uridine phosphorylases"/>
    <property type="match status" value="1"/>
</dbReference>
<dbReference type="InterPro" id="IPR053137">
    <property type="entry name" value="NLR-like"/>
</dbReference>
<proteinExistence type="predicted"/>
<dbReference type="OrthoDB" id="1577640at2759"/>
<dbReference type="Proteomes" id="UP000243723">
    <property type="component" value="Unassembled WGS sequence"/>
</dbReference>
<dbReference type="STRING" id="40998.A0A2P7ZDI2"/>
<dbReference type="AlphaFoldDB" id="A0A2P7ZDI2"/>
<dbReference type="InterPro" id="IPR035994">
    <property type="entry name" value="Nucleoside_phosphorylase_sf"/>
</dbReference>
<keyword evidence="2" id="KW-1185">Reference proteome</keyword>
<name>A0A2P7ZDI2_9PEZI</name>